<gene>
    <name evidence="3" type="ORF">GCM10022288_30520</name>
</gene>
<accession>A0ABP8B0N8</accession>
<feature type="compositionally biased region" description="Gly residues" evidence="1">
    <location>
        <begin position="1"/>
        <end position="12"/>
    </location>
</feature>
<dbReference type="PANTHER" id="PTHR42686:SF1">
    <property type="entry name" value="GH17980P-RELATED"/>
    <property type="match status" value="1"/>
</dbReference>
<feature type="domain" description="NADP-dependent oxidoreductase" evidence="2">
    <location>
        <begin position="33"/>
        <end position="321"/>
    </location>
</feature>
<reference evidence="4" key="1">
    <citation type="journal article" date="2019" name="Int. J. Syst. Evol. Microbiol.">
        <title>The Global Catalogue of Microorganisms (GCM) 10K type strain sequencing project: providing services to taxonomists for standard genome sequencing and annotation.</title>
        <authorList>
            <consortium name="The Broad Institute Genomics Platform"/>
            <consortium name="The Broad Institute Genome Sequencing Center for Infectious Disease"/>
            <person name="Wu L."/>
            <person name="Ma J."/>
        </authorList>
    </citation>
    <scope>NUCLEOTIDE SEQUENCE [LARGE SCALE GENOMIC DNA]</scope>
    <source>
        <strain evidence="4">JCM 17593</strain>
    </source>
</reference>
<dbReference type="SUPFAM" id="SSF51430">
    <property type="entry name" value="NAD(P)-linked oxidoreductase"/>
    <property type="match status" value="1"/>
</dbReference>
<dbReference type="InterPro" id="IPR036812">
    <property type="entry name" value="NAD(P)_OxRdtase_dom_sf"/>
</dbReference>
<name>A0ABP8B0N8_9MICO</name>
<evidence type="ECO:0000313" key="3">
    <source>
        <dbReference type="EMBL" id="GAA4194706.1"/>
    </source>
</evidence>
<dbReference type="EMBL" id="BAABBX010000017">
    <property type="protein sequence ID" value="GAA4194706.1"/>
    <property type="molecule type" value="Genomic_DNA"/>
</dbReference>
<sequence length="330" mass="34585">MSTFDGGRGARLGGEPALPRHPLGSTGLEVTALCVGTSPLASMKRLYGYDVPDERAVATVEAVFDSPIRFLDTSNGYGDDGSAERRIGAAIRARGGLPADVVLATKTDPDPETGSFDGARIRASFAESLERLGVDRVPLLYLHDPERISFAEGVAPGGPVEAMVALKESGAVDHIGVAGGPVDVLEQYLDTGAFDVVLSHNRYTLLDRSAQRLFEAARSRGIGVVNAAPYGGGMLAKGPDTQTKYGYGERDGRVADAARAMQAACRRHGVPLAAAALQFSLRAPFVDATVVGVSSPARVAETVAYATLDIPDGLWPELESVVPPAELWLG</sequence>
<dbReference type="Gene3D" id="3.20.20.100">
    <property type="entry name" value="NADP-dependent oxidoreductase domain"/>
    <property type="match status" value="1"/>
</dbReference>
<dbReference type="Proteomes" id="UP001500213">
    <property type="component" value="Unassembled WGS sequence"/>
</dbReference>
<dbReference type="InterPro" id="IPR020471">
    <property type="entry name" value="AKR"/>
</dbReference>
<comment type="caution">
    <text evidence="3">The sequence shown here is derived from an EMBL/GenBank/DDBJ whole genome shotgun (WGS) entry which is preliminary data.</text>
</comment>
<evidence type="ECO:0000256" key="1">
    <source>
        <dbReference type="SAM" id="MobiDB-lite"/>
    </source>
</evidence>
<proteinExistence type="predicted"/>
<evidence type="ECO:0000259" key="2">
    <source>
        <dbReference type="Pfam" id="PF00248"/>
    </source>
</evidence>
<keyword evidence="4" id="KW-1185">Reference proteome</keyword>
<dbReference type="RefSeq" id="WP_344778483.1">
    <property type="nucleotide sequence ID" value="NZ_BAABBX010000017.1"/>
</dbReference>
<evidence type="ECO:0000313" key="4">
    <source>
        <dbReference type="Proteomes" id="UP001500213"/>
    </source>
</evidence>
<dbReference type="PANTHER" id="PTHR42686">
    <property type="entry name" value="GH17980P-RELATED"/>
    <property type="match status" value="1"/>
</dbReference>
<feature type="region of interest" description="Disordered" evidence="1">
    <location>
        <begin position="1"/>
        <end position="23"/>
    </location>
</feature>
<dbReference type="CDD" id="cd19090">
    <property type="entry name" value="AKR_AKR15A-like"/>
    <property type="match status" value="1"/>
</dbReference>
<dbReference type="Pfam" id="PF00248">
    <property type="entry name" value="Aldo_ket_red"/>
    <property type="match status" value="1"/>
</dbReference>
<dbReference type="InterPro" id="IPR023210">
    <property type="entry name" value="NADP_OxRdtase_dom"/>
</dbReference>
<organism evidence="3 4">
    <name type="scientific">Gryllotalpicola kribbensis</name>
    <dbReference type="NCBI Taxonomy" id="993084"/>
    <lineage>
        <taxon>Bacteria</taxon>
        <taxon>Bacillati</taxon>
        <taxon>Actinomycetota</taxon>
        <taxon>Actinomycetes</taxon>
        <taxon>Micrococcales</taxon>
        <taxon>Microbacteriaceae</taxon>
        <taxon>Gryllotalpicola</taxon>
    </lineage>
</organism>
<protein>
    <submittedName>
        <fullName evidence="3">Aldo/keto reductase</fullName>
    </submittedName>
</protein>